<sequence>MQVLFLASEIFPYAKTGGLADVAYSLPRALENLGVKVLRAMPLYQKVPWEGLVPLEKTLQVRLNGRPYTFRLFRKDNHFFFEQPELYDRPYIYGPPGGSYPDNDLRFGGFCWAVAEALGAGLLSADLIHANDWQTALYPVLHREIYRFPQPVLFTIHNLAFQGMFEKESLVRLELPWSLYHMEALEFWGKINLMKGAIVFSDAVTTVSRTYAQEILTYEYAYGLEGVLFKHRHKLHGILNGIDYQLWNPETDPHIYQNYSLRDPSGKEANKQAMLEELGVAAFFAEKPLFCFINRLSHQKGVEVLLSALPDLGRVNAFFIFLGEGEYGPQFYGLERRYPNMFAQIVFDEAWSRKVYAAADYILVPSVFEPCGITQLIAMRYGTLVVARRTGGLADTLVDVSYPGGYGFLFPDPTREDLLCGVKRAAELYNTHPRHFQKLRQRVMRLDFSWERSAKAYLRLYRSLLKGKR</sequence>
<dbReference type="RefSeq" id="WP_168719772.1">
    <property type="nucleotide sequence ID" value="NZ_CP042909.1"/>
</dbReference>
<dbReference type="GO" id="GO:0009011">
    <property type="term" value="F:alpha-1,4-glucan glucosyltransferase (ADP-glucose donor) activity"/>
    <property type="evidence" value="ECO:0007669"/>
    <property type="project" value="UniProtKB-UniRule"/>
</dbReference>
<keyword evidence="7 8" id="KW-0320">Glycogen biosynthesis</keyword>
<dbReference type="GO" id="GO:0004373">
    <property type="term" value="F:alpha-1,4-glucan glucosyltransferase (UDP-glucose donor) activity"/>
    <property type="evidence" value="ECO:0007669"/>
    <property type="project" value="InterPro"/>
</dbReference>
<dbReference type="PANTHER" id="PTHR45825">
    <property type="entry name" value="GRANULE-BOUND STARCH SYNTHASE 1, CHLOROPLASTIC/AMYLOPLASTIC"/>
    <property type="match status" value="1"/>
</dbReference>
<dbReference type="SUPFAM" id="SSF53756">
    <property type="entry name" value="UDP-Glycosyltransferase/glycogen phosphorylase"/>
    <property type="match status" value="1"/>
</dbReference>
<protein>
    <recommendedName>
        <fullName evidence="8">Glycogen synthase</fullName>
        <ecNumber evidence="8">2.4.1.21</ecNumber>
    </recommendedName>
    <alternativeName>
        <fullName evidence="8">Starch [bacterial glycogen] synthase</fullName>
    </alternativeName>
</protein>
<evidence type="ECO:0000259" key="9">
    <source>
        <dbReference type="Pfam" id="PF00534"/>
    </source>
</evidence>
<evidence type="ECO:0000256" key="5">
    <source>
        <dbReference type="ARBA" id="ARBA00022676"/>
    </source>
</evidence>
<keyword evidence="5 8" id="KW-0328">Glycosyltransferase</keyword>
<dbReference type="UniPathway" id="UPA00164"/>
<evidence type="ECO:0000256" key="1">
    <source>
        <dbReference type="ARBA" id="ARBA00001478"/>
    </source>
</evidence>
<feature type="binding site" evidence="8">
    <location>
        <position position="15"/>
    </location>
    <ligand>
        <name>ADP-alpha-D-glucose</name>
        <dbReference type="ChEBI" id="CHEBI:57498"/>
    </ligand>
</feature>
<proteinExistence type="inferred from homology"/>
<evidence type="ECO:0000313" key="11">
    <source>
        <dbReference type="EMBL" id="QJA06422.1"/>
    </source>
</evidence>
<dbReference type="EMBL" id="CP042909">
    <property type="protein sequence ID" value="QJA06422.1"/>
    <property type="molecule type" value="Genomic_DNA"/>
</dbReference>
<dbReference type="AlphaFoldDB" id="A0A6H1WTA7"/>
<dbReference type="Gene3D" id="3.40.50.2000">
    <property type="entry name" value="Glycogen Phosphorylase B"/>
    <property type="match status" value="2"/>
</dbReference>
<keyword evidence="6 8" id="KW-0808">Transferase</keyword>
<dbReference type="NCBIfam" id="TIGR02095">
    <property type="entry name" value="glgA"/>
    <property type="match status" value="1"/>
</dbReference>
<evidence type="ECO:0000256" key="7">
    <source>
        <dbReference type="ARBA" id="ARBA00023056"/>
    </source>
</evidence>
<dbReference type="Proteomes" id="UP000501253">
    <property type="component" value="Chromosome"/>
</dbReference>
<dbReference type="GO" id="GO:0005978">
    <property type="term" value="P:glycogen biosynthetic process"/>
    <property type="evidence" value="ECO:0007669"/>
    <property type="project" value="UniProtKB-UniRule"/>
</dbReference>
<dbReference type="CDD" id="cd03791">
    <property type="entry name" value="GT5_Glycogen_synthase_DULL1-like"/>
    <property type="match status" value="1"/>
</dbReference>
<dbReference type="EC" id="2.4.1.21" evidence="8"/>
<evidence type="ECO:0000256" key="4">
    <source>
        <dbReference type="ARBA" id="ARBA00010281"/>
    </source>
</evidence>
<evidence type="ECO:0000256" key="3">
    <source>
        <dbReference type="ARBA" id="ARBA00004964"/>
    </source>
</evidence>
<evidence type="ECO:0000256" key="6">
    <source>
        <dbReference type="ARBA" id="ARBA00022679"/>
    </source>
</evidence>
<dbReference type="PANTHER" id="PTHR45825:SF11">
    <property type="entry name" value="ALPHA AMYLASE DOMAIN-CONTAINING PROTEIN"/>
    <property type="match status" value="1"/>
</dbReference>
<keyword evidence="12" id="KW-1185">Reference proteome</keyword>
<dbReference type="Pfam" id="PF08323">
    <property type="entry name" value="Glyco_transf_5"/>
    <property type="match status" value="1"/>
</dbReference>
<name>A0A6H1WTA7_9BACT</name>
<gene>
    <name evidence="8" type="primary">glgA</name>
    <name evidence="11" type="ORF">FVE67_06230</name>
</gene>
<comment type="pathway">
    <text evidence="3 8">Glycan biosynthesis; glycogen biosynthesis.</text>
</comment>
<comment type="similarity">
    <text evidence="4 8">Belongs to the glycosyltransferase 1 family. Bacterial/plant glycogen synthase subfamily.</text>
</comment>
<evidence type="ECO:0000256" key="8">
    <source>
        <dbReference type="HAMAP-Rule" id="MF_00484"/>
    </source>
</evidence>
<comment type="function">
    <text evidence="2 8">Synthesizes alpha-1,4-glucan chains using ADP-glucose.</text>
</comment>
<reference evidence="11 12" key="1">
    <citation type="submission" date="2019-08" db="EMBL/GenBank/DDBJ databases">
        <title>Complete genome sequence of Thermosulfurimonas marina SU872T, an anaerobic thermophilic chemolithoautotrophic bacterium isolated from a shallow marine hydrothermal vent.</title>
        <authorList>
            <person name="Allioux M."/>
            <person name="Jebbar M."/>
            <person name="Slobodkina G."/>
            <person name="Slobodkin A."/>
            <person name="Moalic Y."/>
            <person name="Frolova A."/>
            <person name="Shao Z."/>
            <person name="Alain K."/>
        </authorList>
    </citation>
    <scope>NUCLEOTIDE SEQUENCE [LARGE SCALE GENOMIC DNA]</scope>
    <source>
        <strain evidence="11 12">SU872</strain>
    </source>
</reference>
<feature type="domain" description="Starch synthase catalytic" evidence="10">
    <location>
        <begin position="2"/>
        <end position="228"/>
    </location>
</feature>
<dbReference type="KEGG" id="tmai:FVE67_06230"/>
<evidence type="ECO:0000259" key="10">
    <source>
        <dbReference type="Pfam" id="PF08323"/>
    </source>
</evidence>
<dbReference type="HAMAP" id="MF_00484">
    <property type="entry name" value="Glycogen_synth"/>
    <property type="match status" value="1"/>
</dbReference>
<dbReference type="InterPro" id="IPR013534">
    <property type="entry name" value="Starch_synth_cat_dom"/>
</dbReference>
<comment type="catalytic activity">
    <reaction evidence="1 8">
        <text>[(1-&gt;4)-alpha-D-glucosyl](n) + ADP-alpha-D-glucose = [(1-&gt;4)-alpha-D-glucosyl](n+1) + ADP + H(+)</text>
        <dbReference type="Rhea" id="RHEA:18189"/>
        <dbReference type="Rhea" id="RHEA-COMP:9584"/>
        <dbReference type="Rhea" id="RHEA-COMP:9587"/>
        <dbReference type="ChEBI" id="CHEBI:15378"/>
        <dbReference type="ChEBI" id="CHEBI:15444"/>
        <dbReference type="ChEBI" id="CHEBI:57498"/>
        <dbReference type="ChEBI" id="CHEBI:456216"/>
        <dbReference type="EC" id="2.4.1.21"/>
    </reaction>
</comment>
<evidence type="ECO:0000313" key="12">
    <source>
        <dbReference type="Proteomes" id="UP000501253"/>
    </source>
</evidence>
<dbReference type="Pfam" id="PF00534">
    <property type="entry name" value="Glycos_transf_1"/>
    <property type="match status" value="1"/>
</dbReference>
<evidence type="ECO:0000256" key="2">
    <source>
        <dbReference type="ARBA" id="ARBA00002764"/>
    </source>
</evidence>
<feature type="domain" description="Glycosyl transferase family 1" evidence="9">
    <location>
        <begin position="283"/>
        <end position="429"/>
    </location>
</feature>
<accession>A0A6H1WTA7</accession>
<organism evidence="11 12">
    <name type="scientific">Thermosulfurimonas marina</name>
    <dbReference type="NCBI Taxonomy" id="2047767"/>
    <lineage>
        <taxon>Bacteria</taxon>
        <taxon>Pseudomonadati</taxon>
        <taxon>Thermodesulfobacteriota</taxon>
        <taxon>Thermodesulfobacteria</taxon>
        <taxon>Thermodesulfobacteriales</taxon>
        <taxon>Thermodesulfobacteriaceae</taxon>
        <taxon>Thermosulfurimonas</taxon>
    </lineage>
</organism>
<dbReference type="InterPro" id="IPR011835">
    <property type="entry name" value="GS/SS"/>
</dbReference>
<dbReference type="InterPro" id="IPR001296">
    <property type="entry name" value="Glyco_trans_1"/>
</dbReference>